<dbReference type="AlphaFoldDB" id="A0A109UWT3"/>
<dbReference type="EMBL" id="CP014244">
    <property type="protein sequence ID" value="AMD20266.1"/>
    <property type="molecule type" value="Genomic_DNA"/>
</dbReference>
<protein>
    <submittedName>
        <fullName evidence="2">HDL478Wp</fullName>
    </submittedName>
</protein>
<dbReference type="GeneID" id="28723505"/>
<accession>A0A109UWT3</accession>
<feature type="region of interest" description="Disordered" evidence="1">
    <location>
        <begin position="58"/>
        <end position="86"/>
    </location>
</feature>
<dbReference type="RefSeq" id="XP_017987262.1">
    <property type="nucleotide sequence ID" value="XM_018132160.1"/>
</dbReference>
<dbReference type="Proteomes" id="UP000243052">
    <property type="component" value="Chromosome iv"/>
</dbReference>
<evidence type="ECO:0000313" key="2">
    <source>
        <dbReference type="EMBL" id="AMD20266.1"/>
    </source>
</evidence>
<keyword evidence="3" id="KW-1185">Reference proteome</keyword>
<name>A0A109UWT3_9SACH</name>
<proteinExistence type="predicted"/>
<evidence type="ECO:0000313" key="3">
    <source>
        <dbReference type="Proteomes" id="UP000243052"/>
    </source>
</evidence>
<dbReference type="STRING" id="45286.A0A109UWT3"/>
<dbReference type="OrthoDB" id="2122308at2759"/>
<sequence length="86" mass="9752">MTRTNKWTVHESKADSRFFTHNGFYGTSPKNVKKDGSGRGNWGKPGDEIEDLIDAGEIPPVFNKGRRGSNTRAREAQLEQVQRYKV</sequence>
<organism evidence="2 3">
    <name type="scientific">Eremothecium sinecaudum</name>
    <dbReference type="NCBI Taxonomy" id="45286"/>
    <lineage>
        <taxon>Eukaryota</taxon>
        <taxon>Fungi</taxon>
        <taxon>Dikarya</taxon>
        <taxon>Ascomycota</taxon>
        <taxon>Saccharomycotina</taxon>
        <taxon>Saccharomycetes</taxon>
        <taxon>Saccharomycetales</taxon>
        <taxon>Saccharomycetaceae</taxon>
        <taxon>Eremothecium</taxon>
    </lineage>
</organism>
<evidence type="ECO:0000256" key="1">
    <source>
        <dbReference type="SAM" id="MobiDB-lite"/>
    </source>
</evidence>
<reference evidence="2 3" key="1">
    <citation type="submission" date="2016-01" db="EMBL/GenBank/DDBJ databases">
        <title>Genome sequence of the yeast Holleya sinecauda.</title>
        <authorList>
            <person name="Dietrich F.S."/>
        </authorList>
    </citation>
    <scope>NUCLEOTIDE SEQUENCE [LARGE SCALE GENOMIC DNA]</scope>
    <source>
        <strain evidence="2 3">ATCC 58844</strain>
    </source>
</reference>
<gene>
    <name evidence="2" type="ORF">AW171_hschr42151</name>
</gene>